<evidence type="ECO:0000256" key="1">
    <source>
        <dbReference type="ARBA" id="ARBA00004196"/>
    </source>
</evidence>
<sequence>MKRILSTAASILLLCTSMSSAAELKSIGISLASLGNPFFVALASGAEAEAKKISPDVKVITVGFEQDLNKQVDQIDNFIAAGVQMIMLNPGDPNALAPAIQKAKDAGIVVVSVDTAAKGADLTVTTNNHQAGEIACQFIVDKLNGQGDVIIQNGPQNSAIIDRVEGCKSVFEANPGIKVLSDDQNGKSSRDGGLEVMQSQLTRFPKIDAVFAVADPQAIGSSLAMKQLNREGIIITSVDGAPDIESELKNPNNPSIQATASQDPYMMARTAVELGYKALNGEKSENPIVLLDSKLVTRDNIEEYQGWEAQRD</sequence>
<dbReference type="CDD" id="cd06321">
    <property type="entry name" value="PBP1_ABC_sugar_binding-like"/>
    <property type="match status" value="1"/>
</dbReference>
<feature type="chain" id="PRO_5016412098" evidence="4">
    <location>
        <begin position="22"/>
        <end position="312"/>
    </location>
</feature>
<evidence type="ECO:0000313" key="7">
    <source>
        <dbReference type="Proteomes" id="UP000245865"/>
    </source>
</evidence>
<dbReference type="InterPro" id="IPR028082">
    <property type="entry name" value="Peripla_BP_I"/>
</dbReference>
<dbReference type="InterPro" id="IPR025997">
    <property type="entry name" value="SBP_2_dom"/>
</dbReference>
<evidence type="ECO:0000256" key="4">
    <source>
        <dbReference type="SAM" id="SignalP"/>
    </source>
</evidence>
<comment type="caution">
    <text evidence="6">The sequence shown here is derived from an EMBL/GenBank/DDBJ whole genome shotgun (WGS) entry which is preliminary data.</text>
</comment>
<dbReference type="PANTHER" id="PTHR46847:SF2">
    <property type="entry name" value="ABC TRANSPORTER SUGAR-BINDING PROTEIN"/>
    <property type="match status" value="1"/>
</dbReference>
<evidence type="ECO:0000259" key="5">
    <source>
        <dbReference type="Pfam" id="PF13407"/>
    </source>
</evidence>
<feature type="signal peptide" evidence="4">
    <location>
        <begin position="1"/>
        <end position="21"/>
    </location>
</feature>
<organism evidence="6 7">
    <name type="scientific">Falsochrobactrum shanghaiense</name>
    <dbReference type="NCBI Taxonomy" id="2201899"/>
    <lineage>
        <taxon>Bacteria</taxon>
        <taxon>Pseudomonadati</taxon>
        <taxon>Pseudomonadota</taxon>
        <taxon>Alphaproteobacteria</taxon>
        <taxon>Hyphomicrobiales</taxon>
        <taxon>Brucellaceae</taxon>
        <taxon>Falsochrobactrum</taxon>
    </lineage>
</organism>
<comment type="similarity">
    <text evidence="2">Belongs to the bacterial solute-binding protein 2 family.</text>
</comment>
<protein>
    <submittedName>
        <fullName evidence="6">ABC transporter</fullName>
    </submittedName>
</protein>
<keyword evidence="7" id="KW-1185">Reference proteome</keyword>
<comment type="subcellular location">
    <subcellularLocation>
        <location evidence="1">Cell envelope</location>
    </subcellularLocation>
</comment>
<evidence type="ECO:0000256" key="2">
    <source>
        <dbReference type="ARBA" id="ARBA00007639"/>
    </source>
</evidence>
<dbReference type="GO" id="GO:0030246">
    <property type="term" value="F:carbohydrate binding"/>
    <property type="evidence" value="ECO:0007669"/>
    <property type="project" value="UniProtKB-ARBA"/>
</dbReference>
<reference evidence="6 7" key="1">
    <citation type="submission" date="2018-05" db="EMBL/GenBank/DDBJ databases">
        <title>Comparative genomic sequence analysis between strain HN4 and CCM 8460T (Falsochrobactrum ovis) will provide more evidence to prove that HN4 is a new species of Falsochrobactrum.</title>
        <authorList>
            <person name="Lyu W."/>
            <person name="Sun L."/>
            <person name="Yao L."/>
        </authorList>
    </citation>
    <scope>NUCLEOTIDE SEQUENCE [LARGE SCALE GENOMIC DNA]</scope>
    <source>
        <strain evidence="6 7">HN4</strain>
    </source>
</reference>
<keyword evidence="3 4" id="KW-0732">Signal</keyword>
<gene>
    <name evidence="6" type="ORF">DKP76_07800</name>
</gene>
<accession>A0A316JEW2</accession>
<evidence type="ECO:0000256" key="3">
    <source>
        <dbReference type="ARBA" id="ARBA00022729"/>
    </source>
</evidence>
<dbReference type="Pfam" id="PF13407">
    <property type="entry name" value="Peripla_BP_4"/>
    <property type="match status" value="1"/>
</dbReference>
<dbReference type="RefSeq" id="WP_109705912.1">
    <property type="nucleotide sequence ID" value="NZ_QGDB01000003.1"/>
</dbReference>
<dbReference type="Proteomes" id="UP000245865">
    <property type="component" value="Unassembled WGS sequence"/>
</dbReference>
<dbReference type="AlphaFoldDB" id="A0A316JEW2"/>
<dbReference type="Gene3D" id="3.40.50.2300">
    <property type="match status" value="2"/>
</dbReference>
<dbReference type="GO" id="GO:0030313">
    <property type="term" value="C:cell envelope"/>
    <property type="evidence" value="ECO:0007669"/>
    <property type="project" value="UniProtKB-SubCell"/>
</dbReference>
<dbReference type="EMBL" id="QGDB01000003">
    <property type="protein sequence ID" value="PWL17673.1"/>
    <property type="molecule type" value="Genomic_DNA"/>
</dbReference>
<dbReference type="SUPFAM" id="SSF53822">
    <property type="entry name" value="Periplasmic binding protein-like I"/>
    <property type="match status" value="1"/>
</dbReference>
<dbReference type="PANTHER" id="PTHR46847">
    <property type="entry name" value="D-ALLOSE-BINDING PERIPLASMIC PROTEIN-RELATED"/>
    <property type="match status" value="1"/>
</dbReference>
<proteinExistence type="inferred from homology"/>
<name>A0A316JEW2_9HYPH</name>
<dbReference type="OrthoDB" id="3837830at2"/>
<evidence type="ECO:0000313" key="6">
    <source>
        <dbReference type="EMBL" id="PWL17673.1"/>
    </source>
</evidence>
<feature type="domain" description="Periplasmic binding protein" evidence="5">
    <location>
        <begin position="27"/>
        <end position="283"/>
    </location>
</feature>